<gene>
    <name evidence="1" type="ORF">ISN44_As11g034850</name>
</gene>
<comment type="caution">
    <text evidence="1">The sequence shown here is derived from an EMBL/GenBank/DDBJ whole genome shotgun (WGS) entry which is preliminary data.</text>
</comment>
<dbReference type="EMBL" id="JAEFBJ010000011">
    <property type="protein sequence ID" value="KAG7557516.1"/>
    <property type="molecule type" value="Genomic_DNA"/>
</dbReference>
<name>A0A8T1ZFS1_ARASU</name>
<evidence type="ECO:0000313" key="2">
    <source>
        <dbReference type="Proteomes" id="UP000694251"/>
    </source>
</evidence>
<evidence type="ECO:0000313" key="1">
    <source>
        <dbReference type="EMBL" id="KAG7557516.1"/>
    </source>
</evidence>
<accession>A0A8T1ZFS1</accession>
<proteinExistence type="predicted"/>
<reference evidence="1 2" key="1">
    <citation type="submission" date="2020-12" db="EMBL/GenBank/DDBJ databases">
        <title>Concerted genomic and epigenomic changes stabilize Arabidopsis allopolyploids.</title>
        <authorList>
            <person name="Chen Z."/>
        </authorList>
    </citation>
    <scope>NUCLEOTIDE SEQUENCE [LARGE SCALE GENOMIC DNA]</scope>
    <source>
        <strain evidence="1">As9502</strain>
        <tissue evidence="1">Leaf</tissue>
    </source>
</reference>
<dbReference type="Proteomes" id="UP000694251">
    <property type="component" value="Chromosome 11"/>
</dbReference>
<protein>
    <submittedName>
        <fullName evidence="1">Uncharacterized protein</fullName>
    </submittedName>
</protein>
<keyword evidence="2" id="KW-1185">Reference proteome</keyword>
<organism evidence="1 2">
    <name type="scientific">Arabidopsis suecica</name>
    <name type="common">Swedish thale-cress</name>
    <name type="synonym">Cardaminopsis suecica</name>
    <dbReference type="NCBI Taxonomy" id="45249"/>
    <lineage>
        <taxon>Eukaryota</taxon>
        <taxon>Viridiplantae</taxon>
        <taxon>Streptophyta</taxon>
        <taxon>Embryophyta</taxon>
        <taxon>Tracheophyta</taxon>
        <taxon>Spermatophyta</taxon>
        <taxon>Magnoliopsida</taxon>
        <taxon>eudicotyledons</taxon>
        <taxon>Gunneridae</taxon>
        <taxon>Pentapetalae</taxon>
        <taxon>rosids</taxon>
        <taxon>malvids</taxon>
        <taxon>Brassicales</taxon>
        <taxon>Brassicaceae</taxon>
        <taxon>Camelineae</taxon>
        <taxon>Arabidopsis</taxon>
    </lineage>
</organism>
<sequence>MGRSLKKIEQEKRITPSCISLISECIKVLKKLEQKRTREDHDQLNGTSDSIILDGATDSEDAQHKDFLALVERYHKLIKKQSILLHCSIRTRIDECAFQDCEVA</sequence>
<dbReference type="AlphaFoldDB" id="A0A8T1ZFS1"/>